<evidence type="ECO:0000313" key="1">
    <source>
        <dbReference type="EMBL" id="ACR33886.1"/>
    </source>
</evidence>
<reference evidence="1" key="1">
    <citation type="journal article" date="2009" name="PLoS Genet.">
        <title>Sequencing, mapping, and analysis of 27,455 maize full-length cDNAs.</title>
        <authorList>
            <person name="Soderlund C."/>
            <person name="Descour A."/>
            <person name="Kudrna D."/>
            <person name="Bomhoff M."/>
            <person name="Boyd L."/>
            <person name="Currie J."/>
            <person name="Angelova A."/>
            <person name="Collura K."/>
            <person name="Wissotski M."/>
            <person name="Ashley E."/>
            <person name="Morrow D."/>
            <person name="Fernandes J."/>
            <person name="Walbot V."/>
            <person name="Yu Y."/>
        </authorList>
    </citation>
    <scope>NUCLEOTIDE SEQUENCE</scope>
    <source>
        <strain evidence="1">B73</strain>
    </source>
</reference>
<organism evidence="1">
    <name type="scientific">Zea mays</name>
    <name type="common">Maize</name>
    <dbReference type="NCBI Taxonomy" id="4577"/>
    <lineage>
        <taxon>Eukaryota</taxon>
        <taxon>Viridiplantae</taxon>
        <taxon>Streptophyta</taxon>
        <taxon>Embryophyta</taxon>
        <taxon>Tracheophyta</taxon>
        <taxon>Spermatophyta</taxon>
        <taxon>Magnoliopsida</taxon>
        <taxon>Liliopsida</taxon>
        <taxon>Poales</taxon>
        <taxon>Poaceae</taxon>
        <taxon>PACMAD clade</taxon>
        <taxon>Panicoideae</taxon>
        <taxon>Andropogonodae</taxon>
        <taxon>Andropogoneae</taxon>
        <taxon>Tripsacinae</taxon>
        <taxon>Zea</taxon>
    </lineage>
</organism>
<protein>
    <submittedName>
        <fullName evidence="1">Uncharacterized protein</fullName>
    </submittedName>
</protein>
<dbReference type="AlphaFoldDB" id="C4IY86"/>
<sequence>MRSRGGRPPAVRLQLLALDWPPTSPTGPLGCFLLLLFSGARLSGAALFGLSFSSDFWYKCLSRMFLASVVITAIPGRDSVRSSL</sequence>
<name>C4IY86_MAIZE</name>
<proteinExistence type="evidence at transcript level"/>
<reference evidence="1" key="2">
    <citation type="submission" date="2012-06" db="EMBL/GenBank/DDBJ databases">
        <authorList>
            <person name="Yu Y."/>
            <person name="Currie J."/>
            <person name="Lomeli R."/>
            <person name="Angelova A."/>
            <person name="Collura K."/>
            <person name="Wissotski M."/>
            <person name="Campos D."/>
            <person name="Kudrna D."/>
            <person name="Golser W."/>
            <person name="Ashely E."/>
            <person name="Descour A."/>
            <person name="Fernandes J."/>
            <person name="Soderlund C."/>
            <person name="Walbot V."/>
        </authorList>
    </citation>
    <scope>NUCLEOTIDE SEQUENCE</scope>
    <source>
        <strain evidence="1">B73</strain>
    </source>
</reference>
<accession>C4IY86</accession>
<dbReference type="EMBL" id="BT083533">
    <property type="protein sequence ID" value="ACR33886.1"/>
    <property type="molecule type" value="mRNA"/>
</dbReference>